<feature type="compositionally biased region" description="Polar residues" evidence="2">
    <location>
        <begin position="154"/>
        <end position="169"/>
    </location>
</feature>
<reference evidence="3 4" key="1">
    <citation type="submission" date="2021-06" db="EMBL/GenBank/DDBJ databases">
        <title>A haploid diamondback moth (Plutella xylostella L.) genome assembly resolves 31 chromosomes and identifies a diamide resistance mutation.</title>
        <authorList>
            <person name="Ward C.M."/>
            <person name="Perry K.D."/>
            <person name="Baker G."/>
            <person name="Powis K."/>
            <person name="Heckel D.G."/>
            <person name="Baxter S.W."/>
        </authorList>
    </citation>
    <scope>NUCLEOTIDE SEQUENCE [LARGE SCALE GENOMIC DNA]</scope>
    <source>
        <strain evidence="3 4">LV</strain>
        <tissue evidence="3">Single pupa</tissue>
    </source>
</reference>
<comment type="caution">
    <text evidence="3">The sequence shown here is derived from an EMBL/GenBank/DDBJ whole genome shotgun (WGS) entry which is preliminary data.</text>
</comment>
<name>A0ABQ7QRA6_PLUXY</name>
<evidence type="ECO:0000313" key="3">
    <source>
        <dbReference type="EMBL" id="KAG7307564.1"/>
    </source>
</evidence>
<protein>
    <submittedName>
        <fullName evidence="3">Uncharacterized protein</fullName>
    </submittedName>
</protein>
<sequence length="386" mass="43892">MSFFQNITFRGARTRTQSEATINDDSKNSSKITIDESASSLPDMSASDDTIITQELRKRIDDLTLQLTIANEEIENLSLENTNLKETVIKLTQKNDMYKKVTVKTLQSGTPKKVHSTSSTPIKKGNGQKTITKSIGTPPTAVQLSPRMTHKAETTQYTSSTQNKGMKVGTTQSKKRNMCIISTNKRNELLQIARETFNDQFNLCHYLTPGGRIKDLLKNLSKKVESYTHDDYCLVMIGEADFLKTDDYCKLVFMIREATQEIDHTNIIICLPTYKCGEFNMMFNSRVEIFNNLVYLDALTYKHIYVYDTNCKLSYDHNMFNGRQGVLNNYGMRCVFSNLKLQISHLQQHSKDDASAETYIEAKQQSSKQNEATVSSNSNSTELFRV</sequence>
<evidence type="ECO:0000256" key="1">
    <source>
        <dbReference type="SAM" id="Coils"/>
    </source>
</evidence>
<keyword evidence="1" id="KW-0175">Coiled coil</keyword>
<feature type="region of interest" description="Disordered" evidence="2">
    <location>
        <begin position="363"/>
        <end position="386"/>
    </location>
</feature>
<proteinExistence type="predicted"/>
<dbReference type="Proteomes" id="UP000823941">
    <property type="component" value="Chromosome 10"/>
</dbReference>
<feature type="region of interest" description="Disordered" evidence="2">
    <location>
        <begin position="109"/>
        <end position="169"/>
    </location>
</feature>
<keyword evidence="4" id="KW-1185">Reference proteome</keyword>
<gene>
    <name evidence="3" type="ORF">JYU34_007780</name>
</gene>
<feature type="coiled-coil region" evidence="1">
    <location>
        <begin position="53"/>
        <end position="94"/>
    </location>
</feature>
<evidence type="ECO:0000256" key="2">
    <source>
        <dbReference type="SAM" id="MobiDB-lite"/>
    </source>
</evidence>
<organism evidence="3 4">
    <name type="scientific">Plutella xylostella</name>
    <name type="common">Diamondback moth</name>
    <name type="synonym">Plutella maculipennis</name>
    <dbReference type="NCBI Taxonomy" id="51655"/>
    <lineage>
        <taxon>Eukaryota</taxon>
        <taxon>Metazoa</taxon>
        <taxon>Ecdysozoa</taxon>
        <taxon>Arthropoda</taxon>
        <taxon>Hexapoda</taxon>
        <taxon>Insecta</taxon>
        <taxon>Pterygota</taxon>
        <taxon>Neoptera</taxon>
        <taxon>Endopterygota</taxon>
        <taxon>Lepidoptera</taxon>
        <taxon>Glossata</taxon>
        <taxon>Ditrysia</taxon>
        <taxon>Yponomeutoidea</taxon>
        <taxon>Plutellidae</taxon>
        <taxon>Plutella</taxon>
    </lineage>
</organism>
<feature type="compositionally biased region" description="Polar residues" evidence="2">
    <location>
        <begin position="109"/>
        <end position="143"/>
    </location>
</feature>
<feature type="region of interest" description="Disordered" evidence="2">
    <location>
        <begin position="17"/>
        <end position="45"/>
    </location>
</feature>
<evidence type="ECO:0000313" key="4">
    <source>
        <dbReference type="Proteomes" id="UP000823941"/>
    </source>
</evidence>
<dbReference type="EMBL" id="JAHIBW010000010">
    <property type="protein sequence ID" value="KAG7307564.1"/>
    <property type="molecule type" value="Genomic_DNA"/>
</dbReference>
<accession>A0ABQ7QRA6</accession>